<feature type="transmembrane region" description="Helical" evidence="19">
    <location>
        <begin position="90"/>
        <end position="112"/>
    </location>
</feature>
<evidence type="ECO:0000256" key="8">
    <source>
        <dbReference type="ARBA" id="ARBA00022989"/>
    </source>
</evidence>
<accession>A0A8S4ACJ5</accession>
<dbReference type="InterPro" id="IPR017452">
    <property type="entry name" value="GPCR_Rhodpsn_7TM"/>
</dbReference>
<evidence type="ECO:0000256" key="6">
    <source>
        <dbReference type="ARBA" id="ARBA00022692"/>
    </source>
</evidence>
<keyword evidence="16" id="KW-0968">Cytoplasmic vesicle</keyword>
<evidence type="ECO:0000256" key="17">
    <source>
        <dbReference type="ARBA" id="ARBA00033081"/>
    </source>
</evidence>
<keyword evidence="14" id="KW-0325">Glycoprotein</keyword>
<evidence type="ECO:0000256" key="7">
    <source>
        <dbReference type="ARBA" id="ARBA00022859"/>
    </source>
</evidence>
<keyword evidence="7" id="KW-0391">Immunity</keyword>
<evidence type="ECO:0000256" key="1">
    <source>
        <dbReference type="ARBA" id="ARBA00004156"/>
    </source>
</evidence>
<comment type="subcellular location">
    <subcellularLocation>
        <location evidence="2">Cell membrane</location>
        <topology evidence="2">Multi-pass membrane protein</topology>
    </subcellularLocation>
    <subcellularLocation>
        <location evidence="1">Cytoplasmic vesicle membrane</location>
    </subcellularLocation>
</comment>
<keyword evidence="9 18" id="KW-0297">G-protein coupled receptor</keyword>
<gene>
    <name evidence="21" type="ORF">MMEN_LOCUS2475</name>
</gene>
<evidence type="ECO:0000256" key="5">
    <source>
        <dbReference type="ARBA" id="ARBA00022553"/>
    </source>
</evidence>
<dbReference type="Proteomes" id="UP000677803">
    <property type="component" value="Unassembled WGS sequence"/>
</dbReference>
<evidence type="ECO:0000256" key="10">
    <source>
        <dbReference type="ARBA" id="ARBA00023130"/>
    </source>
</evidence>
<dbReference type="InterPro" id="IPR000276">
    <property type="entry name" value="GPCR_Rhodpsn"/>
</dbReference>
<feature type="transmembrane region" description="Helical" evidence="19">
    <location>
        <begin position="632"/>
        <end position="657"/>
    </location>
</feature>
<reference evidence="21" key="1">
    <citation type="submission" date="2021-05" db="EMBL/GenBank/DDBJ databases">
        <authorList>
            <person name="Tigano A."/>
        </authorList>
    </citation>
    <scope>NUCLEOTIDE SEQUENCE</scope>
</reference>
<evidence type="ECO:0000256" key="12">
    <source>
        <dbReference type="ARBA" id="ARBA00023157"/>
    </source>
</evidence>
<dbReference type="GO" id="GO:0002250">
    <property type="term" value="P:adaptive immune response"/>
    <property type="evidence" value="ECO:0007669"/>
    <property type="project" value="UniProtKB-KW"/>
</dbReference>
<keyword evidence="10" id="KW-1064">Adaptive immunity</keyword>
<dbReference type="EMBL" id="CAJRST010001113">
    <property type="protein sequence ID" value="CAG5865827.1"/>
    <property type="molecule type" value="Genomic_DNA"/>
</dbReference>
<feature type="domain" description="G-protein coupled receptors family 1 profile" evidence="20">
    <location>
        <begin position="440"/>
        <end position="688"/>
    </location>
</feature>
<dbReference type="FunFam" id="1.20.1070.10:FF:000017">
    <property type="entry name" value="lysophosphatidic acid receptor 4"/>
    <property type="match status" value="1"/>
</dbReference>
<dbReference type="GO" id="GO:0008142">
    <property type="term" value="F:oxysterol binding"/>
    <property type="evidence" value="ECO:0007669"/>
    <property type="project" value="InterPro"/>
</dbReference>
<dbReference type="SUPFAM" id="SSF81321">
    <property type="entry name" value="Family A G protein-coupled receptor-like"/>
    <property type="match status" value="2"/>
</dbReference>
<name>A0A8S4ACJ5_9TELE</name>
<proteinExistence type="inferred from homology"/>
<keyword evidence="8 19" id="KW-1133">Transmembrane helix</keyword>
<dbReference type="PRINTS" id="PR00237">
    <property type="entry name" value="GPCRRHODOPSN"/>
</dbReference>
<evidence type="ECO:0000259" key="20">
    <source>
        <dbReference type="PROSITE" id="PS50262"/>
    </source>
</evidence>
<evidence type="ECO:0000256" key="15">
    <source>
        <dbReference type="ARBA" id="ARBA00023224"/>
    </source>
</evidence>
<keyword evidence="22" id="KW-1185">Reference proteome</keyword>
<keyword evidence="11 19" id="KW-0472">Membrane</keyword>
<feature type="transmembrane region" description="Helical" evidence="19">
    <location>
        <begin position="460"/>
        <end position="478"/>
    </location>
</feature>
<feature type="transmembrane region" description="Helical" evidence="19">
    <location>
        <begin position="498"/>
        <end position="518"/>
    </location>
</feature>
<feature type="domain" description="G-protein coupled receptors family 1 profile" evidence="20">
    <location>
        <begin position="70"/>
        <end position="329"/>
    </location>
</feature>
<dbReference type="PANTHER" id="PTHR24237">
    <property type="entry name" value="G-PROTEIN COUPLED RECEPTOR"/>
    <property type="match status" value="1"/>
</dbReference>
<feature type="transmembrane region" description="Helical" evidence="19">
    <location>
        <begin position="265"/>
        <end position="285"/>
    </location>
</feature>
<dbReference type="AlphaFoldDB" id="A0A8S4ACJ5"/>
<keyword evidence="15 18" id="KW-0807">Transducer</keyword>
<dbReference type="InterPro" id="IPR047160">
    <property type="entry name" value="GP183-like"/>
</dbReference>
<keyword evidence="5" id="KW-0597">Phosphoprotein</keyword>
<keyword evidence="6 18" id="KW-0812">Transmembrane</keyword>
<feature type="transmembrane region" description="Helical" evidence="19">
    <location>
        <begin position="132"/>
        <end position="157"/>
    </location>
</feature>
<dbReference type="PANTHER" id="PTHR24237:SF7">
    <property type="entry name" value="G-PROTEIN COUPLED RECEPTOR 183"/>
    <property type="match status" value="1"/>
</dbReference>
<evidence type="ECO:0000313" key="21">
    <source>
        <dbReference type="EMBL" id="CAG5865827.1"/>
    </source>
</evidence>
<dbReference type="Gene3D" id="1.20.1070.10">
    <property type="entry name" value="Rhodopsin 7-helix transmembrane proteins"/>
    <property type="match status" value="2"/>
</dbReference>
<keyword evidence="13 18" id="KW-0675">Receptor</keyword>
<feature type="transmembrane region" description="Helical" evidence="19">
    <location>
        <begin position="539"/>
        <end position="559"/>
    </location>
</feature>
<dbReference type="PROSITE" id="PS50262">
    <property type="entry name" value="G_PROTEIN_RECEP_F1_2"/>
    <property type="match status" value="2"/>
</dbReference>
<dbReference type="OrthoDB" id="5952950at2759"/>
<comment type="similarity">
    <text evidence="18">Belongs to the G-protein coupled receptor 1 family.</text>
</comment>
<evidence type="ECO:0000256" key="18">
    <source>
        <dbReference type="RuleBase" id="RU000688"/>
    </source>
</evidence>
<evidence type="ECO:0000256" key="3">
    <source>
        <dbReference type="ARBA" id="ARBA00017623"/>
    </source>
</evidence>
<evidence type="ECO:0000256" key="19">
    <source>
        <dbReference type="SAM" id="Phobius"/>
    </source>
</evidence>
<dbReference type="Pfam" id="PF00001">
    <property type="entry name" value="7tm_1"/>
    <property type="match status" value="2"/>
</dbReference>
<feature type="transmembrane region" description="Helical" evidence="19">
    <location>
        <begin position="54"/>
        <end position="78"/>
    </location>
</feature>
<evidence type="ECO:0000256" key="2">
    <source>
        <dbReference type="ARBA" id="ARBA00004651"/>
    </source>
</evidence>
<dbReference type="FunFam" id="1.20.1070.10:FF:000176">
    <property type="entry name" value="N-arachidonyl glycine receptor"/>
    <property type="match status" value="1"/>
</dbReference>
<keyword evidence="12" id="KW-1015">Disulfide bond</keyword>
<dbReference type="GO" id="GO:0004930">
    <property type="term" value="F:G protein-coupled receptor activity"/>
    <property type="evidence" value="ECO:0007669"/>
    <property type="project" value="UniProtKB-KW"/>
</dbReference>
<evidence type="ECO:0000256" key="11">
    <source>
        <dbReference type="ARBA" id="ARBA00023136"/>
    </source>
</evidence>
<feature type="transmembrane region" description="Helical" evidence="19">
    <location>
        <begin position="169"/>
        <end position="189"/>
    </location>
</feature>
<evidence type="ECO:0000256" key="16">
    <source>
        <dbReference type="ARBA" id="ARBA00023329"/>
    </source>
</evidence>
<evidence type="ECO:0000256" key="13">
    <source>
        <dbReference type="ARBA" id="ARBA00023170"/>
    </source>
</evidence>
<evidence type="ECO:0000256" key="14">
    <source>
        <dbReference type="ARBA" id="ARBA00023180"/>
    </source>
</evidence>
<dbReference type="GO" id="GO:0005886">
    <property type="term" value="C:plasma membrane"/>
    <property type="evidence" value="ECO:0007669"/>
    <property type="project" value="UniProtKB-SubCell"/>
</dbReference>
<feature type="transmembrane region" description="Helical" evidence="19">
    <location>
        <begin position="669"/>
        <end position="691"/>
    </location>
</feature>
<dbReference type="PROSITE" id="PS00237">
    <property type="entry name" value="G_PROTEIN_RECEP_F1_1"/>
    <property type="match status" value="1"/>
</dbReference>
<feature type="transmembrane region" description="Helical" evidence="19">
    <location>
        <begin position="590"/>
        <end position="611"/>
    </location>
</feature>
<feature type="transmembrane region" description="Helical" evidence="19">
    <location>
        <begin position="427"/>
        <end position="448"/>
    </location>
</feature>
<protein>
    <recommendedName>
        <fullName evidence="3">N-arachidonyl glycine receptor</fullName>
    </recommendedName>
    <alternativeName>
        <fullName evidence="17">G-protein coupled receptor 18</fullName>
    </alternativeName>
</protein>
<dbReference type="GO" id="GO:0030659">
    <property type="term" value="C:cytoplasmic vesicle membrane"/>
    <property type="evidence" value="ECO:0007669"/>
    <property type="project" value="UniProtKB-SubCell"/>
</dbReference>
<comment type="caution">
    <text evidence="21">The sequence shown here is derived from an EMBL/GenBank/DDBJ whole genome shotgun (WGS) entry which is preliminary data.</text>
</comment>
<dbReference type="CDD" id="cd15159">
    <property type="entry name" value="7tmA_EBI2"/>
    <property type="match status" value="1"/>
</dbReference>
<sequence length="735" mass="83387">MSALSLAERTWFKDLSSKIHSMASVTVPVTLSVPASSNDTTCETLYAHKNYARIFMPIFYCIVFFVGLSGNCLALHVIRPNLKKINSTTLYSLNLVISDILFTLSLPLRIVYYARGFHWPLGEALCKISGLVFYINTYAGVNFMTCLSVDRFIAVVLPLRFARLRKVSNVRYICIGVWILVLAQTLPLLGMPLTHKESGDFTTCMEYPNFETVDNIATILIGAVFLGYIVPLVTILFCYSVLCSKLWMTAKTNHLTDKSGRSRKAIGVICCVSLVFVVCYSPYHIDLLQYMIRKLVSDPDCADLTSFQVSLHITVCLMNLNSCLDPFIYFFACKGYKRKLLKLLKLQVSMSFSSAVRTSPEGSSKDFIDGKKIKLNSIAPGMNSERSSERRSYRYDMMVDHNSSNMSVESSDMDPGQGPLEYRMAALVFYCFVFVIGITVNLTALWVFGLTTKKRNSVTVYMINVAVVDLTYIVLLPFRLVYLHRDHWPFGDMFCRVNAALTIFYPCMALWLFALISSDRYMAIVQPRHGKELRNVPKAVLGSVGVWIMTLGSTLPLLFSEEDPDRLSNFTTCVKMQDVIFMRHDNPINFVRLIFFFLVPIFIMIGCYVVIVDNLVHGRTSKLKPKVKQKSIRIIITLIVQVLVCFVPFHVCLVLRLLGDGRDGGFSTWAVFTTFLMNLSTVLDIILYYIVSKQFQDRVISVILYRNYLRSVRRKSRHTHTGSVRSMSNLTSAMI</sequence>
<evidence type="ECO:0000256" key="9">
    <source>
        <dbReference type="ARBA" id="ARBA00023040"/>
    </source>
</evidence>
<feature type="transmembrane region" description="Helical" evidence="19">
    <location>
        <begin position="216"/>
        <end position="244"/>
    </location>
</feature>
<evidence type="ECO:0000313" key="22">
    <source>
        <dbReference type="Proteomes" id="UP000677803"/>
    </source>
</evidence>
<organism evidence="21 22">
    <name type="scientific">Menidia menidia</name>
    <name type="common">Atlantic silverside</name>
    <dbReference type="NCBI Taxonomy" id="238744"/>
    <lineage>
        <taxon>Eukaryota</taxon>
        <taxon>Metazoa</taxon>
        <taxon>Chordata</taxon>
        <taxon>Craniata</taxon>
        <taxon>Vertebrata</taxon>
        <taxon>Euteleostomi</taxon>
        <taxon>Actinopterygii</taxon>
        <taxon>Neopterygii</taxon>
        <taxon>Teleostei</taxon>
        <taxon>Neoteleostei</taxon>
        <taxon>Acanthomorphata</taxon>
        <taxon>Ovalentaria</taxon>
        <taxon>Atherinomorphae</taxon>
        <taxon>Atheriniformes</taxon>
        <taxon>Atherinopsidae</taxon>
        <taxon>Menidiinae</taxon>
        <taxon>Menidia</taxon>
    </lineage>
</organism>
<evidence type="ECO:0000256" key="4">
    <source>
        <dbReference type="ARBA" id="ARBA00022475"/>
    </source>
</evidence>
<dbReference type="PRINTS" id="PR01157">
    <property type="entry name" value="P2YPURNOCPTR"/>
</dbReference>
<keyword evidence="4" id="KW-1003">Cell membrane</keyword>